<proteinExistence type="predicted"/>
<protein>
    <submittedName>
        <fullName evidence="1">Uncharacterized protein</fullName>
    </submittedName>
</protein>
<evidence type="ECO:0000313" key="2">
    <source>
        <dbReference type="Proteomes" id="UP001432027"/>
    </source>
</evidence>
<gene>
    <name evidence="1" type="ORF">PENTCL1PPCAC_7921</name>
</gene>
<dbReference type="Proteomes" id="UP001432027">
    <property type="component" value="Unassembled WGS sequence"/>
</dbReference>
<feature type="non-terminal residue" evidence="1">
    <location>
        <position position="104"/>
    </location>
</feature>
<keyword evidence="2" id="KW-1185">Reference proteome</keyword>
<reference evidence="1" key="1">
    <citation type="submission" date="2023-10" db="EMBL/GenBank/DDBJ databases">
        <title>Genome assembly of Pristionchus species.</title>
        <authorList>
            <person name="Yoshida K."/>
            <person name="Sommer R.J."/>
        </authorList>
    </citation>
    <scope>NUCLEOTIDE SEQUENCE</scope>
    <source>
        <strain evidence="1">RS0144</strain>
    </source>
</reference>
<dbReference type="AlphaFoldDB" id="A0AAV5T1Y8"/>
<comment type="caution">
    <text evidence="1">The sequence shown here is derived from an EMBL/GenBank/DDBJ whole genome shotgun (WGS) entry which is preliminary data.</text>
</comment>
<accession>A0AAV5T1Y8</accession>
<organism evidence="1 2">
    <name type="scientific">Pristionchus entomophagus</name>
    <dbReference type="NCBI Taxonomy" id="358040"/>
    <lineage>
        <taxon>Eukaryota</taxon>
        <taxon>Metazoa</taxon>
        <taxon>Ecdysozoa</taxon>
        <taxon>Nematoda</taxon>
        <taxon>Chromadorea</taxon>
        <taxon>Rhabditida</taxon>
        <taxon>Rhabditina</taxon>
        <taxon>Diplogasteromorpha</taxon>
        <taxon>Diplogasteroidea</taxon>
        <taxon>Neodiplogasteridae</taxon>
        <taxon>Pristionchus</taxon>
    </lineage>
</organism>
<dbReference type="EMBL" id="BTSX01000002">
    <property type="protein sequence ID" value="GMS85746.1"/>
    <property type="molecule type" value="Genomic_DNA"/>
</dbReference>
<evidence type="ECO:0000313" key="1">
    <source>
        <dbReference type="EMBL" id="GMS85746.1"/>
    </source>
</evidence>
<sequence length="104" mass="12143">ICREYLTDEITSLTRCEPDMPRRWMPFRAVDWVVRSLWAHLPTEKNKNVRYDLLRMGARLLTRSPFKHSNHSRGFVATNAMLCILEQEPGPATRELALDLLCDT</sequence>
<feature type="non-terminal residue" evidence="1">
    <location>
        <position position="1"/>
    </location>
</feature>
<name>A0AAV5T1Y8_9BILA</name>